<dbReference type="AlphaFoldDB" id="A0A401P1E6"/>
<dbReference type="OrthoDB" id="10479623at2759"/>
<gene>
    <name evidence="1" type="ORF">scyTo_0005054</name>
</gene>
<accession>A0A401P1E6</accession>
<organism evidence="1 2">
    <name type="scientific">Scyliorhinus torazame</name>
    <name type="common">Cloudy catshark</name>
    <name type="synonym">Catulus torazame</name>
    <dbReference type="NCBI Taxonomy" id="75743"/>
    <lineage>
        <taxon>Eukaryota</taxon>
        <taxon>Metazoa</taxon>
        <taxon>Chordata</taxon>
        <taxon>Craniata</taxon>
        <taxon>Vertebrata</taxon>
        <taxon>Chondrichthyes</taxon>
        <taxon>Elasmobranchii</taxon>
        <taxon>Galeomorphii</taxon>
        <taxon>Galeoidea</taxon>
        <taxon>Carcharhiniformes</taxon>
        <taxon>Scyliorhinidae</taxon>
        <taxon>Scyliorhinus</taxon>
    </lineage>
</organism>
<name>A0A401P1E6_SCYTO</name>
<dbReference type="Proteomes" id="UP000288216">
    <property type="component" value="Unassembled WGS sequence"/>
</dbReference>
<proteinExistence type="predicted"/>
<comment type="caution">
    <text evidence="1">The sequence shown here is derived from an EMBL/GenBank/DDBJ whole genome shotgun (WGS) entry which is preliminary data.</text>
</comment>
<reference evidence="1 2" key="1">
    <citation type="journal article" date="2018" name="Nat. Ecol. Evol.">
        <title>Shark genomes provide insights into elasmobranch evolution and the origin of vertebrates.</title>
        <authorList>
            <person name="Hara Y"/>
            <person name="Yamaguchi K"/>
            <person name="Onimaru K"/>
            <person name="Kadota M"/>
            <person name="Koyanagi M"/>
            <person name="Keeley SD"/>
            <person name="Tatsumi K"/>
            <person name="Tanaka K"/>
            <person name="Motone F"/>
            <person name="Kageyama Y"/>
            <person name="Nozu R"/>
            <person name="Adachi N"/>
            <person name="Nishimura O"/>
            <person name="Nakagawa R"/>
            <person name="Tanegashima C"/>
            <person name="Kiyatake I"/>
            <person name="Matsumoto R"/>
            <person name="Murakumo K"/>
            <person name="Nishida K"/>
            <person name="Terakita A"/>
            <person name="Kuratani S"/>
            <person name="Sato K"/>
            <person name="Hyodo S Kuraku.S."/>
        </authorList>
    </citation>
    <scope>NUCLEOTIDE SEQUENCE [LARGE SCALE GENOMIC DNA]</scope>
</reference>
<protein>
    <submittedName>
        <fullName evidence="1">Uncharacterized protein</fullName>
    </submittedName>
</protein>
<evidence type="ECO:0000313" key="1">
    <source>
        <dbReference type="EMBL" id="GCB66948.1"/>
    </source>
</evidence>
<sequence length="129" mass="14767">MIPDRGIGQNFSYLQCSETEVRAQGPLCIAHCLENTFCYHWLFGVKSKITASVCYISRMEMLPEDVALPQLAPPIRSTNHIKILQIQFRKEKGKMRNLCGVLCITISENETLKFTFDQSVESKPDTFMF</sequence>
<dbReference type="EMBL" id="BFAA01001536">
    <property type="protein sequence ID" value="GCB66948.1"/>
    <property type="molecule type" value="Genomic_DNA"/>
</dbReference>
<keyword evidence="2" id="KW-1185">Reference proteome</keyword>
<evidence type="ECO:0000313" key="2">
    <source>
        <dbReference type="Proteomes" id="UP000288216"/>
    </source>
</evidence>